<dbReference type="PANTHER" id="PTHR21708">
    <property type="entry name" value="PROBABLE 2-DEHYDROPANTOATE 2-REDUCTASE"/>
    <property type="match status" value="1"/>
</dbReference>
<dbReference type="InterPro" id="IPR003710">
    <property type="entry name" value="ApbA"/>
</dbReference>
<dbReference type="InterPro" id="IPR013332">
    <property type="entry name" value="KPR_N"/>
</dbReference>
<comment type="catalytic activity">
    <reaction evidence="4">
        <text>(R)-pantoate + NADP(+) = 2-dehydropantoate + NADPH + H(+)</text>
        <dbReference type="Rhea" id="RHEA:16233"/>
        <dbReference type="ChEBI" id="CHEBI:11561"/>
        <dbReference type="ChEBI" id="CHEBI:15378"/>
        <dbReference type="ChEBI" id="CHEBI:15980"/>
        <dbReference type="ChEBI" id="CHEBI:57783"/>
        <dbReference type="ChEBI" id="CHEBI:58349"/>
        <dbReference type="EC" id="1.1.1.169"/>
    </reaction>
</comment>
<keyword evidence="4" id="KW-0566">Pantothenate biosynthesis</keyword>
<keyword evidence="8" id="KW-1185">Reference proteome</keyword>
<evidence type="ECO:0000256" key="3">
    <source>
        <dbReference type="ARBA" id="ARBA00023002"/>
    </source>
</evidence>
<evidence type="ECO:0000256" key="4">
    <source>
        <dbReference type="RuleBase" id="RU362068"/>
    </source>
</evidence>
<dbReference type="EMBL" id="JBHUDE010000156">
    <property type="protein sequence ID" value="MFD1609396.1"/>
    <property type="molecule type" value="Genomic_DNA"/>
</dbReference>
<dbReference type="SUPFAM" id="SSF48179">
    <property type="entry name" value="6-phosphogluconate dehydrogenase C-terminal domain-like"/>
    <property type="match status" value="1"/>
</dbReference>
<dbReference type="InterPro" id="IPR013328">
    <property type="entry name" value="6PGD_dom2"/>
</dbReference>
<comment type="function">
    <text evidence="4">Catalyzes the NADPH-dependent reduction of ketopantoate into pantoic acid.</text>
</comment>
<dbReference type="RefSeq" id="WP_379598847.1">
    <property type="nucleotide sequence ID" value="NZ_JBHUDE010000156.1"/>
</dbReference>
<dbReference type="Pfam" id="PF02558">
    <property type="entry name" value="ApbA"/>
    <property type="match status" value="1"/>
</dbReference>
<organism evidence="7 8">
    <name type="scientific">Oceanobacillus luteolus</name>
    <dbReference type="NCBI Taxonomy" id="1274358"/>
    <lineage>
        <taxon>Bacteria</taxon>
        <taxon>Bacillati</taxon>
        <taxon>Bacillota</taxon>
        <taxon>Bacilli</taxon>
        <taxon>Bacillales</taxon>
        <taxon>Bacillaceae</taxon>
        <taxon>Oceanobacillus</taxon>
    </lineage>
</organism>
<evidence type="ECO:0000256" key="1">
    <source>
        <dbReference type="ARBA" id="ARBA00007870"/>
    </source>
</evidence>
<dbReference type="Pfam" id="PF08546">
    <property type="entry name" value="ApbA_C"/>
    <property type="match status" value="1"/>
</dbReference>
<dbReference type="NCBIfam" id="TIGR00745">
    <property type="entry name" value="apbA_panE"/>
    <property type="match status" value="1"/>
</dbReference>
<proteinExistence type="inferred from homology"/>
<keyword evidence="2 4" id="KW-0521">NADP</keyword>
<evidence type="ECO:0000259" key="5">
    <source>
        <dbReference type="Pfam" id="PF02558"/>
    </source>
</evidence>
<dbReference type="Proteomes" id="UP001597221">
    <property type="component" value="Unassembled WGS sequence"/>
</dbReference>
<accession>A0ABW4HVX9</accession>
<name>A0ABW4HVX9_9BACI</name>
<dbReference type="Gene3D" id="1.10.1040.10">
    <property type="entry name" value="N-(1-d-carboxylethyl)-l-norvaline Dehydrogenase, domain 2"/>
    <property type="match status" value="1"/>
</dbReference>
<dbReference type="InterPro" id="IPR013752">
    <property type="entry name" value="KPA_reductase"/>
</dbReference>
<comment type="pathway">
    <text evidence="4">Cofactor biosynthesis; (R)-pantothenate biosynthesis; (R)-pantoate from 3-methyl-2-oxobutanoate: step 2/2.</text>
</comment>
<dbReference type="InterPro" id="IPR051402">
    <property type="entry name" value="KPR-Related"/>
</dbReference>
<evidence type="ECO:0000313" key="8">
    <source>
        <dbReference type="Proteomes" id="UP001597221"/>
    </source>
</evidence>
<dbReference type="PANTHER" id="PTHR21708:SF26">
    <property type="entry name" value="2-DEHYDROPANTOATE 2-REDUCTASE"/>
    <property type="match status" value="1"/>
</dbReference>
<dbReference type="SUPFAM" id="SSF51735">
    <property type="entry name" value="NAD(P)-binding Rossmann-fold domains"/>
    <property type="match status" value="1"/>
</dbReference>
<dbReference type="InterPro" id="IPR008927">
    <property type="entry name" value="6-PGluconate_DH-like_C_sf"/>
</dbReference>
<dbReference type="InterPro" id="IPR036291">
    <property type="entry name" value="NAD(P)-bd_dom_sf"/>
</dbReference>
<evidence type="ECO:0000256" key="2">
    <source>
        <dbReference type="ARBA" id="ARBA00022857"/>
    </source>
</evidence>
<evidence type="ECO:0000259" key="6">
    <source>
        <dbReference type="Pfam" id="PF08546"/>
    </source>
</evidence>
<reference evidence="8" key="1">
    <citation type="journal article" date="2019" name="Int. J. Syst. Evol. Microbiol.">
        <title>The Global Catalogue of Microorganisms (GCM) 10K type strain sequencing project: providing services to taxonomists for standard genome sequencing and annotation.</title>
        <authorList>
            <consortium name="The Broad Institute Genomics Platform"/>
            <consortium name="The Broad Institute Genome Sequencing Center for Infectious Disease"/>
            <person name="Wu L."/>
            <person name="Ma J."/>
        </authorList>
    </citation>
    <scope>NUCLEOTIDE SEQUENCE [LARGE SCALE GENOMIC DNA]</scope>
    <source>
        <strain evidence="8">CGMCC 1.12376</strain>
    </source>
</reference>
<comment type="caution">
    <text evidence="7">The sequence shown here is derived from an EMBL/GenBank/DDBJ whole genome shotgun (WGS) entry which is preliminary data.</text>
</comment>
<dbReference type="EC" id="1.1.1.169" evidence="4"/>
<feature type="domain" description="Ketopantoate reductase N-terminal" evidence="5">
    <location>
        <begin position="4"/>
        <end position="151"/>
    </location>
</feature>
<sequence>MRTLIVGAGAMGCLFSAKLHLSGFDVTLFNRENERVKWIEREGIQLITVDNEQVQAFVPVIYDTGKLEKYDLILILVKSFATEAVLTELKHIVDENTIVLSLQNGVGNLEIMQKVVPRADLGIGGTGSGASVLNIGMIAHRATGVTNIGFIEDRQPDKYLYISEMFSKSGIETVITEDVQSVIWTKLMINVAFNSLTAITRLRNGDVLLPKAGESLVRELLTEALEVAEKEGVEILYANPIEDILQIGHTQIARNQSSMLTDVLKSRKTEIEVINGAIVKYGKKHGISTPYNELMMALIKVIEESYPKQIER</sequence>
<keyword evidence="3 4" id="KW-0560">Oxidoreductase</keyword>
<comment type="similarity">
    <text evidence="1 4">Belongs to the ketopantoate reductase family.</text>
</comment>
<dbReference type="Gene3D" id="3.40.50.720">
    <property type="entry name" value="NAD(P)-binding Rossmann-like Domain"/>
    <property type="match status" value="1"/>
</dbReference>
<gene>
    <name evidence="7" type="ORF">ACFSBH_17395</name>
</gene>
<evidence type="ECO:0000313" key="7">
    <source>
        <dbReference type="EMBL" id="MFD1609396.1"/>
    </source>
</evidence>
<protein>
    <recommendedName>
        <fullName evidence="4">2-dehydropantoate 2-reductase</fullName>
        <ecNumber evidence="4">1.1.1.169</ecNumber>
    </recommendedName>
    <alternativeName>
        <fullName evidence="4">Ketopantoate reductase</fullName>
    </alternativeName>
</protein>
<feature type="domain" description="Ketopantoate reductase C-terminal" evidence="6">
    <location>
        <begin position="178"/>
        <end position="303"/>
    </location>
</feature>